<evidence type="ECO:0000259" key="1">
    <source>
        <dbReference type="PROSITE" id="PS51819"/>
    </source>
</evidence>
<comment type="caution">
    <text evidence="2">The sequence shown here is derived from an EMBL/GenBank/DDBJ whole genome shotgun (WGS) entry which is preliminary data.</text>
</comment>
<dbReference type="Pfam" id="PF00903">
    <property type="entry name" value="Glyoxalase"/>
    <property type="match status" value="1"/>
</dbReference>
<protein>
    <submittedName>
        <fullName evidence="2">Glyoxalase</fullName>
    </submittedName>
</protein>
<evidence type="ECO:0000313" key="2">
    <source>
        <dbReference type="EMBL" id="KNA92139.1"/>
    </source>
</evidence>
<dbReference type="PROSITE" id="PS51819">
    <property type="entry name" value="VOC"/>
    <property type="match status" value="1"/>
</dbReference>
<evidence type="ECO:0000313" key="3">
    <source>
        <dbReference type="Proteomes" id="UP000037247"/>
    </source>
</evidence>
<dbReference type="Proteomes" id="UP000037247">
    <property type="component" value="Unassembled WGS sequence"/>
</dbReference>
<proteinExistence type="predicted"/>
<dbReference type="EMBL" id="LDTZ01000015">
    <property type="protein sequence ID" value="KNA92139.1"/>
    <property type="molecule type" value="Genomic_DNA"/>
</dbReference>
<name>A0ABR5IEX6_9ACTN</name>
<gene>
    <name evidence="2" type="ORF">ABW18_08295</name>
</gene>
<dbReference type="RefSeq" id="WP_049698471.1">
    <property type="nucleotide sequence ID" value="NZ_JAQDQF010000009.1"/>
</dbReference>
<dbReference type="InterPro" id="IPR004360">
    <property type="entry name" value="Glyas_Fos-R_dOase_dom"/>
</dbReference>
<accession>A0ABR5IEX6</accession>
<reference evidence="2 3" key="1">
    <citation type="submission" date="2015-05" db="EMBL/GenBank/DDBJ databases">
        <title>Draft genome sequence of the bacterium Gordonia jacobaea a new member of the Gordonia genus.</title>
        <authorList>
            <person name="Jimenez-Galisteo G."/>
            <person name="Dominguez A."/>
            <person name="Munoz E."/>
            <person name="Vinas M."/>
        </authorList>
    </citation>
    <scope>NUCLEOTIDE SEQUENCE [LARGE SCALE GENOMIC DNA]</scope>
    <source>
        <strain evidence="3">mv1</strain>
    </source>
</reference>
<sequence>MSEDTTPRPVLNAVSFVVADMAATVEFYSQLGLEFDPDAANAPHAQATVAGMQIMFDTRAVVLSFMPDWYVPEGGHRAALAFECSSPAAVDAEHSRLVDLGYRSLLTPFDAVWGQRYAVILDPDDNPVDLYCALS</sequence>
<dbReference type="Gene3D" id="3.10.180.10">
    <property type="entry name" value="2,3-Dihydroxybiphenyl 1,2-Dioxygenase, domain 1"/>
    <property type="match status" value="1"/>
</dbReference>
<dbReference type="PANTHER" id="PTHR36503:SF3">
    <property type="entry name" value="BLR0126 PROTEIN"/>
    <property type="match status" value="1"/>
</dbReference>
<dbReference type="SUPFAM" id="SSF54593">
    <property type="entry name" value="Glyoxalase/Bleomycin resistance protein/Dihydroxybiphenyl dioxygenase"/>
    <property type="match status" value="1"/>
</dbReference>
<dbReference type="InterPro" id="IPR037523">
    <property type="entry name" value="VOC_core"/>
</dbReference>
<dbReference type="PANTHER" id="PTHR36503">
    <property type="entry name" value="BLR2520 PROTEIN"/>
    <property type="match status" value="1"/>
</dbReference>
<dbReference type="InterPro" id="IPR029068">
    <property type="entry name" value="Glyas_Bleomycin-R_OHBP_Dase"/>
</dbReference>
<feature type="domain" description="VOC" evidence="1">
    <location>
        <begin position="10"/>
        <end position="133"/>
    </location>
</feature>
<organism evidence="2 3">
    <name type="scientific">Gordonia jacobaea</name>
    <dbReference type="NCBI Taxonomy" id="122202"/>
    <lineage>
        <taxon>Bacteria</taxon>
        <taxon>Bacillati</taxon>
        <taxon>Actinomycetota</taxon>
        <taxon>Actinomycetes</taxon>
        <taxon>Mycobacteriales</taxon>
        <taxon>Gordoniaceae</taxon>
        <taxon>Gordonia</taxon>
    </lineage>
</organism>
<keyword evidence="3" id="KW-1185">Reference proteome</keyword>